<organism evidence="1">
    <name type="scientific">Eccles virus</name>
    <dbReference type="NCBI Taxonomy" id="2170578"/>
    <lineage>
        <taxon>Viruses</taxon>
        <taxon>Riboviria</taxon>
        <taxon>Orthornavirae</taxon>
        <taxon>Duplornaviricota</taxon>
        <taxon>Resentoviricetes</taxon>
        <taxon>Reovirales</taxon>
    </lineage>
</organism>
<sequence>MNSFVNVSYLIERNFNDFGQRANIVGYVGKTEVTILDNLYRVAQNLFGRILTSANVVGGFRVYVPKTQVRDIIFAYQSIASYRLSSELEPLIQALRSLLMSVSSDNEVPLDGRIILQMIAVHNAISNNLHKVWETTVAMRFISQSGANKDVTIDGKQTVLDDFLAKFTEGEMMNLAPEFERSSQLAGIKSPRQVEMRDMIGDMLFSRKDSAATLHELFYSMCKQRSVLKEFRTDILFCPVDRYCELDSGFRVKALANVSTSSSNGVDNTIITPKGFDNCEFELRNVSYAQVIVNVAGSIGSGHVILYPLQEMVVTGTSISFASVLGTAVQVKMTSDIRTFKGAGNSIVAHALNGKLKDKPELVNFFFQIAKPVTEYFPALVQKIKKGEILQLIITKFPEWVRTTLAELQPGRICSGWLLTDGASEKERILYIYLLVMMLPGFLLDPSFTFTTDLGTPPYMRDYHVFVQAMKKLYE</sequence>
<dbReference type="EMBL" id="MF893270">
    <property type="protein sequence ID" value="AWA82242.1"/>
    <property type="molecule type" value="Genomic_RNA"/>
</dbReference>
<reference evidence="1" key="1">
    <citation type="journal article" date="2018" name="Virus Evol.">
        <title>The virome of Drosophila suzukii, an invasive pest of soft fruit.</title>
        <authorList>
            <person name="Medd N.C."/>
            <person name="Fellous S."/>
            <person name="Waldron F.M."/>
            <person name="Xuereb A."/>
            <person name="Nakai M."/>
            <person name="Cross J.V."/>
            <person name="Obbard D.J."/>
        </authorList>
    </citation>
    <scope>NUCLEOTIDE SEQUENCE</scope>
    <source>
        <strain evidence="1">UK1</strain>
    </source>
</reference>
<name>A0A2S0S4H0_9REOV</name>
<protein>
    <submittedName>
        <fullName evidence="1">Uncharacterized protein</fullName>
    </submittedName>
</protein>
<proteinExistence type="predicted"/>
<accession>A0A2S0S4H0</accession>
<evidence type="ECO:0000313" key="1">
    <source>
        <dbReference type="EMBL" id="AWA82242.1"/>
    </source>
</evidence>